<name>A0A4V2WSK0_9FIRM</name>
<proteinExistence type="predicted"/>
<comment type="caution">
    <text evidence="1">The sequence shown here is derived from an EMBL/GenBank/DDBJ whole genome shotgun (WGS) entry which is preliminary data.</text>
</comment>
<dbReference type="AlphaFoldDB" id="A0A4V2WSK0"/>
<dbReference type="RefSeq" id="WP_132277324.1">
    <property type="nucleotide sequence ID" value="NZ_JAOBST010000013.1"/>
</dbReference>
<evidence type="ECO:0000313" key="2">
    <source>
        <dbReference type="Proteomes" id="UP000295710"/>
    </source>
</evidence>
<sequence>MTKFEVGQIIPEAVGHEEGVKFDMADDGAMMIVYFNNPTDEEIKQFGSNNPYEIRFTEFKNVTVITTKIGNLNWMDAPYTPHLSLNLTKYTLPGEGQGLALILMLVDSATGEIKSMRLMGLSEQFTKKLFGCVMEQKMRPFNREEYATDINRIFSAYSTKKIADQATAYCKVR</sequence>
<reference evidence="1 2" key="1">
    <citation type="journal article" date="2016" name="Nat. Microbiol.">
        <title>The Mouse Intestinal Bacterial Collection (miBC) provides host-specific insight into cultured diversity and functional potential of the gut microbiota.</title>
        <authorList>
            <person name="Lagkouvardos I."/>
            <person name="Pukall R."/>
            <person name="Abt B."/>
            <person name="Foesel B.U."/>
            <person name="Meier-Kolthoff J.P."/>
            <person name="Kumar N."/>
            <person name="Bresciani A."/>
            <person name="Martinez I."/>
            <person name="Just S."/>
            <person name="Ziegler C."/>
            <person name="Brugiroux S."/>
            <person name="Garzetti D."/>
            <person name="Wenning M."/>
            <person name="Bui T.P."/>
            <person name="Wang J."/>
            <person name="Hugenholtz F."/>
            <person name="Plugge C.M."/>
            <person name="Peterson D.A."/>
            <person name="Hornef M.W."/>
            <person name="Baines J.F."/>
            <person name="Smidt H."/>
            <person name="Walter J."/>
            <person name="Kristiansen K."/>
            <person name="Nielsen H.B."/>
            <person name="Haller D."/>
            <person name="Overmann J."/>
            <person name="Stecher B."/>
            <person name="Clavel T."/>
        </authorList>
    </citation>
    <scope>NUCLEOTIDE SEQUENCE [LARGE SCALE GENOMIC DNA]</scope>
    <source>
        <strain evidence="1 2">DSM 28560</strain>
    </source>
</reference>
<dbReference type="EMBL" id="SMMX01000006">
    <property type="protein sequence ID" value="TDA21920.1"/>
    <property type="molecule type" value="Genomic_DNA"/>
</dbReference>
<keyword evidence="2" id="KW-1185">Reference proteome</keyword>
<accession>A0A4V2WSK0</accession>
<gene>
    <name evidence="1" type="ORF">E1963_09160</name>
</gene>
<evidence type="ECO:0000313" key="1">
    <source>
        <dbReference type="EMBL" id="TDA21920.1"/>
    </source>
</evidence>
<protein>
    <submittedName>
        <fullName evidence="1">Uncharacterized protein</fullName>
    </submittedName>
</protein>
<dbReference type="Proteomes" id="UP000295710">
    <property type="component" value="Unassembled WGS sequence"/>
</dbReference>
<organism evidence="1 2">
    <name type="scientific">Extibacter muris</name>
    <dbReference type="NCBI Taxonomy" id="1796622"/>
    <lineage>
        <taxon>Bacteria</taxon>
        <taxon>Bacillati</taxon>
        <taxon>Bacillota</taxon>
        <taxon>Clostridia</taxon>
        <taxon>Lachnospirales</taxon>
        <taxon>Lachnospiraceae</taxon>
        <taxon>Extibacter</taxon>
    </lineage>
</organism>